<evidence type="ECO:0008006" key="3">
    <source>
        <dbReference type="Google" id="ProtNLM"/>
    </source>
</evidence>
<dbReference type="EMBL" id="UINC01026301">
    <property type="protein sequence ID" value="SVB03510.1"/>
    <property type="molecule type" value="Genomic_DNA"/>
</dbReference>
<organism evidence="2">
    <name type="scientific">marine metagenome</name>
    <dbReference type="NCBI Taxonomy" id="408172"/>
    <lineage>
        <taxon>unclassified sequences</taxon>
        <taxon>metagenomes</taxon>
        <taxon>ecological metagenomes</taxon>
    </lineage>
</organism>
<dbReference type="GO" id="GO:0042586">
    <property type="term" value="F:peptide deformylase activity"/>
    <property type="evidence" value="ECO:0007669"/>
    <property type="project" value="InterPro"/>
</dbReference>
<accession>A0A382APM8</accession>
<dbReference type="PRINTS" id="PR01576">
    <property type="entry name" value="PDEFORMYLASE"/>
</dbReference>
<proteinExistence type="inferred from homology"/>
<dbReference type="CDD" id="cd00487">
    <property type="entry name" value="Pep_deformylase"/>
    <property type="match status" value="1"/>
</dbReference>
<reference evidence="2" key="1">
    <citation type="submission" date="2018-05" db="EMBL/GenBank/DDBJ databases">
        <authorList>
            <person name="Lanie J.A."/>
            <person name="Ng W.-L."/>
            <person name="Kazmierczak K.M."/>
            <person name="Andrzejewski T.M."/>
            <person name="Davidsen T.M."/>
            <person name="Wayne K.J."/>
            <person name="Tettelin H."/>
            <person name="Glass J.I."/>
            <person name="Rusch D."/>
            <person name="Podicherti R."/>
            <person name="Tsui H.-C.T."/>
            <person name="Winkler M.E."/>
        </authorList>
    </citation>
    <scope>NUCLEOTIDE SEQUENCE</scope>
</reference>
<dbReference type="HAMAP" id="MF_00163">
    <property type="entry name" value="Pep_deformylase"/>
    <property type="match status" value="1"/>
</dbReference>
<dbReference type="SUPFAM" id="SSF56420">
    <property type="entry name" value="Peptide deformylase"/>
    <property type="match status" value="1"/>
</dbReference>
<protein>
    <recommendedName>
        <fullName evidence="3">Peptide deformylase</fullName>
    </recommendedName>
</protein>
<dbReference type="Gene3D" id="3.90.45.10">
    <property type="entry name" value="Peptide deformylase"/>
    <property type="match status" value="1"/>
</dbReference>
<evidence type="ECO:0000256" key="1">
    <source>
        <dbReference type="ARBA" id="ARBA00010759"/>
    </source>
</evidence>
<dbReference type="AlphaFoldDB" id="A0A382APM8"/>
<dbReference type="PANTHER" id="PTHR10458">
    <property type="entry name" value="PEPTIDE DEFORMYLASE"/>
    <property type="match status" value="1"/>
</dbReference>
<dbReference type="Pfam" id="PF01327">
    <property type="entry name" value="Pep_deformylase"/>
    <property type="match status" value="1"/>
</dbReference>
<comment type="similarity">
    <text evidence="1">Belongs to the polypeptide deformylase family.</text>
</comment>
<dbReference type="PANTHER" id="PTHR10458:SF22">
    <property type="entry name" value="PEPTIDE DEFORMYLASE"/>
    <property type="match status" value="1"/>
</dbReference>
<dbReference type="InterPro" id="IPR023635">
    <property type="entry name" value="Peptide_deformylase"/>
</dbReference>
<evidence type="ECO:0000313" key="2">
    <source>
        <dbReference type="EMBL" id="SVB03510.1"/>
    </source>
</evidence>
<name>A0A382APM8_9ZZZZ</name>
<dbReference type="PIRSF" id="PIRSF004749">
    <property type="entry name" value="Pep_def"/>
    <property type="match status" value="1"/>
</dbReference>
<dbReference type="InterPro" id="IPR036821">
    <property type="entry name" value="Peptide_deformylase_sf"/>
</dbReference>
<dbReference type="NCBIfam" id="TIGR00079">
    <property type="entry name" value="pept_deformyl"/>
    <property type="match status" value="1"/>
</dbReference>
<sequence>MLPEDHPVLHQEPLTWIFDPPQADPKLMYEIMLENMVYHHGLGLSANQIGMPVKVFAMRIDDSDMAIVCFNPEIQKESEEMIKMTEGCLSFPSLYLNKRRPKELSVKYQNADGDFITAHFEGLAARVFHHEMDHMMGKTFLDGVSKILLQSARRKQKTLIRKAKKDGRRIPY</sequence>
<gene>
    <name evidence="2" type="ORF">METZ01_LOCUS156364</name>
</gene>